<dbReference type="AlphaFoldDB" id="A0A8X6YXL3"/>
<comment type="caution">
    <text evidence="3">The sequence shown here is derived from an EMBL/GenBank/DDBJ whole genome shotgun (WGS) entry which is preliminary data.</text>
</comment>
<dbReference type="SMART" id="SM00411">
    <property type="entry name" value="BHL"/>
    <property type="match status" value="1"/>
</dbReference>
<dbReference type="EMBL" id="BMAV01023781">
    <property type="protein sequence ID" value="GFY79872.1"/>
    <property type="molecule type" value="Genomic_DNA"/>
</dbReference>
<keyword evidence="4" id="KW-1185">Reference proteome</keyword>
<evidence type="ECO:0000313" key="4">
    <source>
        <dbReference type="Proteomes" id="UP000886998"/>
    </source>
</evidence>
<evidence type="ECO:0000313" key="3">
    <source>
        <dbReference type="EMBL" id="GFY79872.1"/>
    </source>
</evidence>
<protein>
    <submittedName>
        <fullName evidence="3">Putative transcriptional regulator</fullName>
    </submittedName>
</protein>
<evidence type="ECO:0000259" key="2">
    <source>
        <dbReference type="Pfam" id="PF13411"/>
    </source>
</evidence>
<dbReference type="CDD" id="cd04765">
    <property type="entry name" value="HTH_MlrA-like_sg2"/>
    <property type="match status" value="1"/>
</dbReference>
<dbReference type="GO" id="GO:0030527">
    <property type="term" value="F:structural constituent of chromatin"/>
    <property type="evidence" value="ECO:0007669"/>
    <property type="project" value="InterPro"/>
</dbReference>
<dbReference type="OrthoDB" id="6413741at2759"/>
<dbReference type="GO" id="GO:0005829">
    <property type="term" value="C:cytosol"/>
    <property type="evidence" value="ECO:0007669"/>
    <property type="project" value="TreeGrafter"/>
</dbReference>
<dbReference type="InterPro" id="IPR000551">
    <property type="entry name" value="MerR-type_HTH_dom"/>
</dbReference>
<name>A0A8X6YXL3_9ARAC</name>
<dbReference type="InterPro" id="IPR009061">
    <property type="entry name" value="DNA-bd_dom_put_sf"/>
</dbReference>
<dbReference type="Proteomes" id="UP000886998">
    <property type="component" value="Unassembled WGS sequence"/>
</dbReference>
<accession>A0A8X6YXL3</accession>
<dbReference type="SUPFAM" id="SSF46955">
    <property type="entry name" value="Putative DNA-binding domain"/>
    <property type="match status" value="1"/>
</dbReference>
<proteinExistence type="inferred from homology"/>
<dbReference type="GO" id="GO:0003677">
    <property type="term" value="F:DNA binding"/>
    <property type="evidence" value="ECO:0007669"/>
    <property type="project" value="InterPro"/>
</dbReference>
<dbReference type="SUPFAM" id="SSF47729">
    <property type="entry name" value="IHF-like DNA-binding proteins"/>
    <property type="match status" value="1"/>
</dbReference>
<dbReference type="InterPro" id="IPR000119">
    <property type="entry name" value="Hist_DNA-bd"/>
</dbReference>
<organism evidence="3 4">
    <name type="scientific">Trichonephila inaurata madagascariensis</name>
    <dbReference type="NCBI Taxonomy" id="2747483"/>
    <lineage>
        <taxon>Eukaryota</taxon>
        <taxon>Metazoa</taxon>
        <taxon>Ecdysozoa</taxon>
        <taxon>Arthropoda</taxon>
        <taxon>Chelicerata</taxon>
        <taxon>Arachnida</taxon>
        <taxon>Araneae</taxon>
        <taxon>Araneomorphae</taxon>
        <taxon>Entelegynae</taxon>
        <taxon>Araneoidea</taxon>
        <taxon>Nephilidae</taxon>
        <taxon>Trichonephila</taxon>
        <taxon>Trichonephila inaurata</taxon>
    </lineage>
</organism>
<dbReference type="Pfam" id="PF00216">
    <property type="entry name" value="Bac_DNA_binding"/>
    <property type="match status" value="1"/>
</dbReference>
<dbReference type="PANTHER" id="PTHR33175">
    <property type="entry name" value="DNA-BINDING PROTEIN HU"/>
    <property type="match status" value="1"/>
</dbReference>
<dbReference type="InterPro" id="IPR010992">
    <property type="entry name" value="IHF-like_DNA-bd_dom_sf"/>
</dbReference>
<dbReference type="PANTHER" id="PTHR33175:SF2">
    <property type="entry name" value="INTEGRATION HOST FACTOR SUBUNIT ALPHA"/>
    <property type="match status" value="1"/>
</dbReference>
<dbReference type="Pfam" id="PF13411">
    <property type="entry name" value="MerR_1"/>
    <property type="match status" value="1"/>
</dbReference>
<reference evidence="3" key="1">
    <citation type="submission" date="2020-08" db="EMBL/GenBank/DDBJ databases">
        <title>Multicomponent nature underlies the extraordinary mechanical properties of spider dragline silk.</title>
        <authorList>
            <person name="Kono N."/>
            <person name="Nakamura H."/>
            <person name="Mori M."/>
            <person name="Yoshida Y."/>
            <person name="Ohtoshi R."/>
            <person name="Malay A.D."/>
            <person name="Moran D.A.P."/>
            <person name="Tomita M."/>
            <person name="Numata K."/>
            <person name="Arakawa K."/>
        </authorList>
    </citation>
    <scope>NUCLEOTIDE SEQUENCE</scope>
</reference>
<dbReference type="Gene3D" id="1.10.1660.10">
    <property type="match status" value="1"/>
</dbReference>
<evidence type="ECO:0000256" key="1">
    <source>
        <dbReference type="RuleBase" id="RU003939"/>
    </source>
</evidence>
<feature type="domain" description="HTH merR-type" evidence="2">
    <location>
        <begin position="84"/>
        <end position="151"/>
    </location>
</feature>
<dbReference type="GO" id="GO:0006355">
    <property type="term" value="P:regulation of DNA-templated transcription"/>
    <property type="evidence" value="ECO:0007669"/>
    <property type="project" value="InterPro"/>
</dbReference>
<comment type="similarity">
    <text evidence="1">Belongs to the bacterial histone-like protein family.</text>
</comment>
<dbReference type="Gene3D" id="4.10.520.10">
    <property type="entry name" value="IHF-like DNA-binding proteins"/>
    <property type="match status" value="1"/>
</dbReference>
<sequence length="184" mass="21261">MDHVTTKDTTVTKATIAENINQEIGLSKEDSASIIDDILDEIKTSLAKDGMVKISSFGTFLVKKKKERPGNIPNTSEKVVKLFYTIGEVAEELRLEQHVLRFWEGQFHQIKPTKRKGRRLYDRKCIEAIKKVKYMLYDKGYTIKGVQKEFDSDIKITKDLLQELTDLRNYLTSKINNEESNEQT</sequence>
<gene>
    <name evidence="3" type="primary">WUni_007810</name>
    <name evidence="3" type="ORF">TNIN_55241</name>
</gene>